<gene>
    <name evidence="1" type="ORF">M9458_045220</name>
</gene>
<protein>
    <submittedName>
        <fullName evidence="1">Uncharacterized protein</fullName>
    </submittedName>
</protein>
<feature type="non-terminal residue" evidence="1">
    <location>
        <position position="93"/>
    </location>
</feature>
<accession>A0ABD0NHQ2</accession>
<dbReference type="EMBL" id="JAMKFB020000022">
    <property type="protein sequence ID" value="KAL0161495.1"/>
    <property type="molecule type" value="Genomic_DNA"/>
</dbReference>
<evidence type="ECO:0000313" key="1">
    <source>
        <dbReference type="EMBL" id="KAL0161495.1"/>
    </source>
</evidence>
<proteinExistence type="predicted"/>
<sequence length="93" mass="10199">RGDTTLLALYETASALAPWPDPKMGMAPWHVPARGQTMRSYGQEHVIVNTDASRMGWGAVCNGQAASGSWTGPRLQWHINCLELLAVLPTLRR</sequence>
<evidence type="ECO:0000313" key="2">
    <source>
        <dbReference type="Proteomes" id="UP001529510"/>
    </source>
</evidence>
<reference evidence="1 2" key="1">
    <citation type="submission" date="2024-05" db="EMBL/GenBank/DDBJ databases">
        <title>Genome sequencing and assembly of Indian major carp, Cirrhinus mrigala (Hamilton, 1822).</title>
        <authorList>
            <person name="Mohindra V."/>
            <person name="Chowdhury L.M."/>
            <person name="Lal K."/>
            <person name="Jena J.K."/>
        </authorList>
    </citation>
    <scope>NUCLEOTIDE SEQUENCE [LARGE SCALE GENOMIC DNA]</scope>
    <source>
        <strain evidence="1">CM1030</strain>
        <tissue evidence="1">Blood</tissue>
    </source>
</reference>
<organism evidence="1 2">
    <name type="scientific">Cirrhinus mrigala</name>
    <name type="common">Mrigala</name>
    <dbReference type="NCBI Taxonomy" id="683832"/>
    <lineage>
        <taxon>Eukaryota</taxon>
        <taxon>Metazoa</taxon>
        <taxon>Chordata</taxon>
        <taxon>Craniata</taxon>
        <taxon>Vertebrata</taxon>
        <taxon>Euteleostomi</taxon>
        <taxon>Actinopterygii</taxon>
        <taxon>Neopterygii</taxon>
        <taxon>Teleostei</taxon>
        <taxon>Ostariophysi</taxon>
        <taxon>Cypriniformes</taxon>
        <taxon>Cyprinidae</taxon>
        <taxon>Labeoninae</taxon>
        <taxon>Labeonini</taxon>
        <taxon>Cirrhinus</taxon>
    </lineage>
</organism>
<dbReference type="AlphaFoldDB" id="A0ABD0NHQ2"/>
<feature type="non-terminal residue" evidence="1">
    <location>
        <position position="1"/>
    </location>
</feature>
<dbReference type="Proteomes" id="UP001529510">
    <property type="component" value="Unassembled WGS sequence"/>
</dbReference>
<name>A0ABD0NHQ2_CIRMR</name>
<keyword evidence="2" id="KW-1185">Reference proteome</keyword>
<comment type="caution">
    <text evidence="1">The sequence shown here is derived from an EMBL/GenBank/DDBJ whole genome shotgun (WGS) entry which is preliminary data.</text>
</comment>